<evidence type="ECO:0000256" key="1">
    <source>
        <dbReference type="ARBA" id="ARBA00010871"/>
    </source>
</evidence>
<evidence type="ECO:0000256" key="2">
    <source>
        <dbReference type="ARBA" id="ARBA00022598"/>
    </source>
</evidence>
<evidence type="ECO:0000259" key="4">
    <source>
        <dbReference type="PROSITE" id="PS50975"/>
    </source>
</evidence>
<dbReference type="OrthoDB" id="9813261at2"/>
<evidence type="ECO:0000313" key="5">
    <source>
        <dbReference type="EMBL" id="SDX32430.1"/>
    </source>
</evidence>
<keyword evidence="3" id="KW-0547">Nucleotide-binding</keyword>
<gene>
    <name evidence="5" type="ORF">SAMN05660923_02118</name>
</gene>
<protein>
    <submittedName>
        <fullName evidence="5">D-alanine--D-alanine ligase</fullName>
    </submittedName>
</protein>
<keyword evidence="2 5" id="KW-0436">Ligase</keyword>
<dbReference type="EMBL" id="FNNG01000009">
    <property type="protein sequence ID" value="SDX32430.1"/>
    <property type="molecule type" value="Genomic_DNA"/>
</dbReference>
<dbReference type="Pfam" id="PF07478">
    <property type="entry name" value="Dala_Dala_lig_C"/>
    <property type="match status" value="1"/>
</dbReference>
<dbReference type="AlphaFoldDB" id="A0A1H3ARS0"/>
<proteinExistence type="inferred from homology"/>
<dbReference type="InterPro" id="IPR013815">
    <property type="entry name" value="ATP_grasp_subdomain_1"/>
</dbReference>
<dbReference type="PANTHER" id="PTHR23132:SF23">
    <property type="entry name" value="D-ALANINE--D-ALANINE LIGASE B"/>
    <property type="match status" value="1"/>
</dbReference>
<reference evidence="5 6" key="1">
    <citation type="submission" date="2016-10" db="EMBL/GenBank/DDBJ databases">
        <authorList>
            <person name="de Groot N.N."/>
        </authorList>
    </citation>
    <scope>NUCLEOTIDE SEQUENCE [LARGE SCALE GENOMIC DNA]</scope>
    <source>
        <strain evidence="5 6">DSM 23310</strain>
    </source>
</reference>
<dbReference type="SUPFAM" id="SSF56059">
    <property type="entry name" value="Glutathione synthetase ATP-binding domain-like"/>
    <property type="match status" value="1"/>
</dbReference>
<name>A0A1H3ARS0_9FIRM</name>
<evidence type="ECO:0000256" key="3">
    <source>
        <dbReference type="PROSITE-ProRule" id="PRU00409"/>
    </source>
</evidence>
<keyword evidence="3" id="KW-0067">ATP-binding</keyword>
<dbReference type="Gene3D" id="3.30.1490.20">
    <property type="entry name" value="ATP-grasp fold, A domain"/>
    <property type="match status" value="1"/>
</dbReference>
<dbReference type="InterPro" id="IPR011095">
    <property type="entry name" value="Dala_Dala_lig_C"/>
</dbReference>
<feature type="domain" description="ATP-grasp" evidence="4">
    <location>
        <begin position="105"/>
        <end position="302"/>
    </location>
</feature>
<accession>A0A1H3ARS0</accession>
<dbReference type="GO" id="GO:0046872">
    <property type="term" value="F:metal ion binding"/>
    <property type="evidence" value="ECO:0007669"/>
    <property type="project" value="InterPro"/>
</dbReference>
<organism evidence="5 6">
    <name type="scientific">Tepidimicrobium xylanilyticum</name>
    <dbReference type="NCBI Taxonomy" id="1123352"/>
    <lineage>
        <taxon>Bacteria</taxon>
        <taxon>Bacillati</taxon>
        <taxon>Bacillota</taxon>
        <taxon>Tissierellia</taxon>
        <taxon>Tissierellales</taxon>
        <taxon>Tepidimicrobiaceae</taxon>
        <taxon>Tepidimicrobium</taxon>
    </lineage>
</organism>
<dbReference type="Proteomes" id="UP000198828">
    <property type="component" value="Unassembled WGS sequence"/>
</dbReference>
<dbReference type="PANTHER" id="PTHR23132">
    <property type="entry name" value="D-ALANINE--D-ALANINE LIGASE"/>
    <property type="match status" value="1"/>
</dbReference>
<sequence>MKVGVFWRKFRNVEQQRRITPDKIYDDAYEEAYHHYSALKSAGYDVCLIEWKKDPRKTLEDIKRQKVDIIFNASSLKEIAFLETFGIPYVGSGIDLVPLNKAQRKEIVAYNKLPTPKFTIVDDADNIPDIDLNYPLFVKPIEGRGSAGISDENIIYEPEQLPKVVRKITDKIGQKALIEEFIEGREVTVGIIGYRNPKVLPIVEIEYNSTKTNTFEHKMYDKEIIHCPANIRKEEEKRIKNVALKVYKILNAKDYSRIDMILGKDGIPYFLEINTFAGLTMDSQKDEEGNMKVHHGYMGYAAKAAGMTSDKFIGIILESAIERYGLRDEDSKKLTS</sequence>
<comment type="similarity">
    <text evidence="1">Belongs to the D-alanine--D-alanine ligase family.</text>
</comment>
<dbReference type="RefSeq" id="WP_093753496.1">
    <property type="nucleotide sequence ID" value="NZ_BSYN01000008.1"/>
</dbReference>
<dbReference type="PROSITE" id="PS50975">
    <property type="entry name" value="ATP_GRASP"/>
    <property type="match status" value="1"/>
</dbReference>
<dbReference type="InterPro" id="IPR011761">
    <property type="entry name" value="ATP-grasp"/>
</dbReference>
<evidence type="ECO:0000313" key="6">
    <source>
        <dbReference type="Proteomes" id="UP000198828"/>
    </source>
</evidence>
<dbReference type="GO" id="GO:0008716">
    <property type="term" value="F:D-alanine-D-alanine ligase activity"/>
    <property type="evidence" value="ECO:0007669"/>
    <property type="project" value="InterPro"/>
</dbReference>
<keyword evidence="6" id="KW-1185">Reference proteome</keyword>
<dbReference type="Gene3D" id="3.30.470.20">
    <property type="entry name" value="ATP-grasp fold, B domain"/>
    <property type="match status" value="1"/>
</dbReference>
<dbReference type="GO" id="GO:0005524">
    <property type="term" value="F:ATP binding"/>
    <property type="evidence" value="ECO:0007669"/>
    <property type="project" value="UniProtKB-UniRule"/>
</dbReference>